<dbReference type="EMBL" id="LCYA01000105">
    <property type="protein sequence ID" value="KWV86083.1"/>
    <property type="molecule type" value="Genomic_DNA"/>
</dbReference>
<evidence type="ECO:0000256" key="1">
    <source>
        <dbReference type="SAM" id="MobiDB-lite"/>
    </source>
</evidence>
<dbReference type="AlphaFoldDB" id="A0A120G6Q7"/>
<evidence type="ECO:0000313" key="3">
    <source>
        <dbReference type="Proteomes" id="UP000061348"/>
    </source>
</evidence>
<proteinExistence type="predicted"/>
<dbReference type="PATRIC" id="fig|294.194.peg.4758"/>
<organism evidence="2 3">
    <name type="scientific">Pseudomonas fluorescens</name>
    <dbReference type="NCBI Taxonomy" id="294"/>
    <lineage>
        <taxon>Bacteria</taxon>
        <taxon>Pseudomonadati</taxon>
        <taxon>Pseudomonadota</taxon>
        <taxon>Gammaproteobacteria</taxon>
        <taxon>Pseudomonadales</taxon>
        <taxon>Pseudomonadaceae</taxon>
        <taxon>Pseudomonas</taxon>
    </lineage>
</organism>
<dbReference type="Proteomes" id="UP000061348">
    <property type="component" value="Unassembled WGS sequence"/>
</dbReference>
<protein>
    <submittedName>
        <fullName evidence="2">Uncharacterized protein</fullName>
    </submittedName>
</protein>
<evidence type="ECO:0000313" key="2">
    <source>
        <dbReference type="EMBL" id="KWV86083.1"/>
    </source>
</evidence>
<name>A0A120G6Q7_PSEFL</name>
<sequence>MATSVASGASTSTLDCMARPNPMIAMPQKMLSPTR</sequence>
<reference evidence="2 3" key="1">
    <citation type="submission" date="2015-05" db="EMBL/GenBank/DDBJ databases">
        <title>A genomic and transcriptomic approach to investigate the blue pigment phenotype in Pseudomonas fluorescens.</title>
        <authorList>
            <person name="Andreani N.A."/>
            <person name="Cardazzo B."/>
        </authorList>
    </citation>
    <scope>NUCLEOTIDE SEQUENCE [LARGE SCALE GENOMIC DNA]</scope>
    <source>
        <strain evidence="2 3">Ps_22</strain>
    </source>
</reference>
<comment type="caution">
    <text evidence="2">The sequence shown here is derived from an EMBL/GenBank/DDBJ whole genome shotgun (WGS) entry which is preliminary data.</text>
</comment>
<gene>
    <name evidence="2" type="ORF">PFLmoz3_04282</name>
</gene>
<feature type="compositionally biased region" description="Low complexity" evidence="1">
    <location>
        <begin position="1"/>
        <end position="13"/>
    </location>
</feature>
<feature type="region of interest" description="Disordered" evidence="1">
    <location>
        <begin position="1"/>
        <end position="35"/>
    </location>
</feature>
<accession>A0A120G6Q7</accession>